<evidence type="ECO:0000259" key="2">
    <source>
        <dbReference type="Pfam" id="PF17786"/>
    </source>
</evidence>
<name>A0AAU6WUA8_9FLAO</name>
<dbReference type="InterPro" id="IPR013783">
    <property type="entry name" value="Ig-like_fold"/>
</dbReference>
<evidence type="ECO:0000313" key="4">
    <source>
        <dbReference type="Proteomes" id="UP001463665"/>
    </source>
</evidence>
<evidence type="ECO:0000259" key="1">
    <source>
        <dbReference type="Pfam" id="PF17753"/>
    </source>
</evidence>
<organism evidence="3 4">
    <name type="scientific">Chryseobacterium endophyticum</name>
    <dbReference type="NCBI Taxonomy" id="1854762"/>
    <lineage>
        <taxon>Bacteria</taxon>
        <taxon>Pseudomonadati</taxon>
        <taxon>Bacteroidota</taxon>
        <taxon>Flavobacteriia</taxon>
        <taxon>Flavobacteriales</taxon>
        <taxon>Weeksellaceae</taxon>
        <taxon>Chryseobacterium group</taxon>
        <taxon>Chryseobacterium</taxon>
    </lineage>
</organism>
<dbReference type="Pfam" id="PF17753">
    <property type="entry name" value="Ig_mannosidase"/>
    <property type="match status" value="1"/>
</dbReference>
<dbReference type="InterPro" id="IPR036156">
    <property type="entry name" value="Beta-gal/glucu_dom_sf"/>
</dbReference>
<protein>
    <submittedName>
        <fullName evidence="3">Glycoside hydrolase family 2 protein</fullName>
    </submittedName>
</protein>
<dbReference type="Proteomes" id="UP001463665">
    <property type="component" value="Chromosome"/>
</dbReference>
<dbReference type="Pfam" id="PF17786">
    <property type="entry name" value="Mannosidase_ig"/>
    <property type="match status" value="1"/>
</dbReference>
<sequence length="153" mass="17023">MNDTLTDFDGDLQAELLSFDGKPLWASDAADHLPANSSGKHLAIEESDFAGFDLSASVLRLSFDSPGQKAEKLFYFGKPKDLKLSKPTFQIKKVSATEIEISTDVLAKDVYLMGDTHFSDNFFDLLPNTSKKIILSKPVEKIEVMSLWDTMNK</sequence>
<dbReference type="InterPro" id="IPR041447">
    <property type="entry name" value="Mannosidase_ig"/>
</dbReference>
<reference evidence="3 4" key="1">
    <citation type="submission" date="2024-04" db="EMBL/GenBank/DDBJ databases">
        <title>Genome sequencing and assembly of rice foliar adapted Chryseobacterium endophyticum OsEnb-ALM-A6.</title>
        <authorList>
            <person name="Kumar S."/>
            <person name="Javed M."/>
            <person name="Chouhan V."/>
            <person name="Charishma K."/>
            <person name="Patel A."/>
            <person name="Kumar M."/>
            <person name="Sahu K.P."/>
            <person name="Kumar A."/>
        </authorList>
    </citation>
    <scope>NUCLEOTIDE SEQUENCE [LARGE SCALE GENOMIC DNA]</scope>
    <source>
        <strain evidence="3 4">OsEnb-ALM-A6</strain>
    </source>
</reference>
<feature type="domain" description="Beta-mannosidase Ig-fold" evidence="1">
    <location>
        <begin position="86"/>
        <end position="150"/>
    </location>
</feature>
<dbReference type="GO" id="GO:0016787">
    <property type="term" value="F:hydrolase activity"/>
    <property type="evidence" value="ECO:0007669"/>
    <property type="project" value="UniProtKB-KW"/>
</dbReference>
<proteinExistence type="predicted"/>
<keyword evidence="4" id="KW-1185">Reference proteome</keyword>
<dbReference type="AlphaFoldDB" id="A0AAU6WUA8"/>
<dbReference type="Gene3D" id="2.60.40.10">
    <property type="entry name" value="Immunoglobulins"/>
    <property type="match status" value="2"/>
</dbReference>
<evidence type="ECO:0000313" key="3">
    <source>
        <dbReference type="EMBL" id="XAO76213.1"/>
    </source>
</evidence>
<accession>A0AAU6WUA8</accession>
<feature type="domain" description="Mannosidase Ig/CBM-like" evidence="2">
    <location>
        <begin position="1"/>
        <end position="81"/>
    </location>
</feature>
<dbReference type="SUPFAM" id="SSF49303">
    <property type="entry name" value="beta-Galactosidase/glucuronidase domain"/>
    <property type="match status" value="2"/>
</dbReference>
<dbReference type="InterPro" id="IPR041625">
    <property type="entry name" value="Beta-mannosidase_Ig"/>
</dbReference>
<dbReference type="EMBL" id="CP154834">
    <property type="protein sequence ID" value="XAO76213.1"/>
    <property type="molecule type" value="Genomic_DNA"/>
</dbReference>
<keyword evidence="3" id="KW-0378">Hydrolase</keyword>
<dbReference type="RefSeq" id="WP_345767638.1">
    <property type="nucleotide sequence ID" value="NZ_CP154834.1"/>
</dbReference>
<gene>
    <name evidence="3" type="ORF">AAFP95_10780</name>
</gene>